<gene>
    <name evidence="8" type="ORF">CDEST_02157</name>
</gene>
<protein>
    <submittedName>
        <fullName evidence="8">Cytochrome P450</fullName>
    </submittedName>
</protein>
<keyword evidence="2 5" id="KW-0479">Metal-binding</keyword>
<comment type="similarity">
    <text evidence="1 6">Belongs to the cytochrome P450 family.</text>
</comment>
<evidence type="ECO:0000256" key="2">
    <source>
        <dbReference type="ARBA" id="ARBA00022723"/>
    </source>
</evidence>
<reference evidence="9" key="1">
    <citation type="journal article" date="2023" name="bioRxiv">
        <title>Complete genome of the Medicago anthracnose fungus, Colletotrichum destructivum, reveals a mini-chromosome-like region within a core chromosome.</title>
        <authorList>
            <person name="Lapalu N."/>
            <person name="Simon A."/>
            <person name="Lu A."/>
            <person name="Plaumann P.-L."/>
            <person name="Amselem J."/>
            <person name="Pigne S."/>
            <person name="Auger A."/>
            <person name="Koch C."/>
            <person name="Dallery J.-F."/>
            <person name="O'Connell R.J."/>
        </authorList>
    </citation>
    <scope>NUCLEOTIDE SEQUENCE [LARGE SCALE GENOMIC DNA]</scope>
    <source>
        <strain evidence="9">CBS 520.97</strain>
    </source>
</reference>
<dbReference type="Pfam" id="PF00067">
    <property type="entry name" value="p450"/>
    <property type="match status" value="1"/>
</dbReference>
<dbReference type="InterPro" id="IPR001128">
    <property type="entry name" value="Cyt_P450"/>
</dbReference>
<name>A0AAX4I283_9PEZI</name>
<sequence length="539" mass="60327">MPNMLASQPSTSILAAMPLSATLALLVLFVAVLPWLLVDRRLRRIPGPALNPYVGLGIQLPPDTLTKFRHWANQYGEVFRVQVGWHHWVVLNSPEAVKAVFDKQSVSTSSKLPMPMSDVVVGGRRMPTMSYGPKWRAYRQLCHRILTAKAVESFIPYQTVEISRLLQDLATDNTDESAFYKHIHRMLFSTLMRAVYGRSATSVNDEDIRYTEESAKLLSKMQQPGYFAEDVIPPLASLPTWAQPSRKGAARDAEWILWVKMRMWNRLKEQFTGDLAAETSCYAKQMIESDFKEQGLEEEDLAWIAGGLVDAGSATSTATFHNLVLYLAACPDVQVAAAKEIAAVVGDDRAPAMSDVSRLPFVWACIKEVLRRNTMPPWAIRHFTDADVTYKGFVIPKGTAVVCNTVALHFDEERYPDPFAFQPERYLGHTKFAGEYAAMADPQARDHWTFGAGRRVCPGTRLAESNLALMLANVLWAFEIRPPTGAEKGGKDSAMDLSDDAFDMYPLRHAKPFKARFVPRNDARLRLVLQEGLTAEAAF</sequence>
<dbReference type="GO" id="GO:0005506">
    <property type="term" value="F:iron ion binding"/>
    <property type="evidence" value="ECO:0007669"/>
    <property type="project" value="InterPro"/>
</dbReference>
<dbReference type="EMBL" id="CP137305">
    <property type="protein sequence ID" value="WQF77143.1"/>
    <property type="molecule type" value="Genomic_DNA"/>
</dbReference>
<dbReference type="PROSITE" id="PS00086">
    <property type="entry name" value="CYTOCHROME_P450"/>
    <property type="match status" value="1"/>
</dbReference>
<keyword evidence="6" id="KW-0503">Monooxygenase</keyword>
<dbReference type="GO" id="GO:0016705">
    <property type="term" value="F:oxidoreductase activity, acting on paired donors, with incorporation or reduction of molecular oxygen"/>
    <property type="evidence" value="ECO:0007669"/>
    <property type="project" value="InterPro"/>
</dbReference>
<dbReference type="GO" id="GO:0004497">
    <property type="term" value="F:monooxygenase activity"/>
    <property type="evidence" value="ECO:0007669"/>
    <property type="project" value="UniProtKB-KW"/>
</dbReference>
<dbReference type="PANTHER" id="PTHR46300">
    <property type="entry name" value="P450, PUTATIVE (EUROFUNG)-RELATED-RELATED"/>
    <property type="match status" value="1"/>
</dbReference>
<dbReference type="InterPro" id="IPR050364">
    <property type="entry name" value="Cytochrome_P450_fung"/>
</dbReference>
<feature type="transmembrane region" description="Helical" evidence="7">
    <location>
        <begin position="12"/>
        <end position="38"/>
    </location>
</feature>
<keyword evidence="3 6" id="KW-0560">Oxidoreductase</keyword>
<evidence type="ECO:0000256" key="5">
    <source>
        <dbReference type="PIRSR" id="PIRSR602401-1"/>
    </source>
</evidence>
<feature type="binding site" description="axial binding residue" evidence="5">
    <location>
        <position position="457"/>
    </location>
    <ligand>
        <name>heme</name>
        <dbReference type="ChEBI" id="CHEBI:30413"/>
    </ligand>
    <ligandPart>
        <name>Fe</name>
        <dbReference type="ChEBI" id="CHEBI:18248"/>
    </ligandPart>
</feature>
<dbReference type="RefSeq" id="XP_062774367.1">
    <property type="nucleotide sequence ID" value="XM_062918316.1"/>
</dbReference>
<dbReference type="InterPro" id="IPR036396">
    <property type="entry name" value="Cyt_P450_sf"/>
</dbReference>
<evidence type="ECO:0000256" key="6">
    <source>
        <dbReference type="RuleBase" id="RU000461"/>
    </source>
</evidence>
<dbReference type="InterPro" id="IPR002401">
    <property type="entry name" value="Cyt_P450_E_grp-I"/>
</dbReference>
<evidence type="ECO:0000313" key="8">
    <source>
        <dbReference type="EMBL" id="WQF77143.1"/>
    </source>
</evidence>
<dbReference type="GO" id="GO:0020037">
    <property type="term" value="F:heme binding"/>
    <property type="evidence" value="ECO:0007669"/>
    <property type="project" value="InterPro"/>
</dbReference>
<evidence type="ECO:0000256" key="3">
    <source>
        <dbReference type="ARBA" id="ARBA00023002"/>
    </source>
</evidence>
<proteinExistence type="inferred from homology"/>
<evidence type="ECO:0000256" key="7">
    <source>
        <dbReference type="SAM" id="Phobius"/>
    </source>
</evidence>
<evidence type="ECO:0000256" key="4">
    <source>
        <dbReference type="ARBA" id="ARBA00023004"/>
    </source>
</evidence>
<keyword evidence="9" id="KW-1185">Reference proteome</keyword>
<keyword evidence="7" id="KW-0812">Transmembrane</keyword>
<keyword evidence="7" id="KW-1133">Transmembrane helix</keyword>
<dbReference type="PRINTS" id="PR00463">
    <property type="entry name" value="EP450I"/>
</dbReference>
<dbReference type="InterPro" id="IPR017972">
    <property type="entry name" value="Cyt_P450_CS"/>
</dbReference>
<dbReference type="Proteomes" id="UP001322277">
    <property type="component" value="Chromosome 1"/>
</dbReference>
<dbReference type="PANTHER" id="PTHR46300:SF11">
    <property type="entry name" value="OXIDOREDUCTASE, PUTATIVE-RELATED"/>
    <property type="match status" value="1"/>
</dbReference>
<keyword evidence="5 6" id="KW-0349">Heme</keyword>
<dbReference type="GeneID" id="87938660"/>
<accession>A0AAX4I283</accession>
<organism evidence="8 9">
    <name type="scientific">Colletotrichum destructivum</name>
    <dbReference type="NCBI Taxonomy" id="34406"/>
    <lineage>
        <taxon>Eukaryota</taxon>
        <taxon>Fungi</taxon>
        <taxon>Dikarya</taxon>
        <taxon>Ascomycota</taxon>
        <taxon>Pezizomycotina</taxon>
        <taxon>Sordariomycetes</taxon>
        <taxon>Hypocreomycetidae</taxon>
        <taxon>Glomerellales</taxon>
        <taxon>Glomerellaceae</taxon>
        <taxon>Colletotrichum</taxon>
        <taxon>Colletotrichum destructivum species complex</taxon>
    </lineage>
</organism>
<dbReference type="KEGG" id="cdet:87938660"/>
<keyword evidence="4 5" id="KW-0408">Iron</keyword>
<dbReference type="AlphaFoldDB" id="A0AAX4I283"/>
<keyword evidence="7" id="KW-0472">Membrane</keyword>
<evidence type="ECO:0000313" key="9">
    <source>
        <dbReference type="Proteomes" id="UP001322277"/>
    </source>
</evidence>
<dbReference type="CDD" id="cd11065">
    <property type="entry name" value="CYP64-like"/>
    <property type="match status" value="1"/>
</dbReference>
<comment type="cofactor">
    <cofactor evidence="5">
        <name>heme</name>
        <dbReference type="ChEBI" id="CHEBI:30413"/>
    </cofactor>
</comment>
<dbReference type="Gene3D" id="1.10.630.10">
    <property type="entry name" value="Cytochrome P450"/>
    <property type="match status" value="1"/>
</dbReference>
<evidence type="ECO:0000256" key="1">
    <source>
        <dbReference type="ARBA" id="ARBA00010617"/>
    </source>
</evidence>
<dbReference type="SUPFAM" id="SSF48264">
    <property type="entry name" value="Cytochrome P450"/>
    <property type="match status" value="1"/>
</dbReference>